<evidence type="ECO:0000313" key="3">
    <source>
        <dbReference type="EMBL" id="MCC9641580.1"/>
    </source>
</evidence>
<dbReference type="Pfam" id="PF07583">
    <property type="entry name" value="PSCyt2"/>
    <property type="match status" value="1"/>
</dbReference>
<evidence type="ECO:0000259" key="1">
    <source>
        <dbReference type="Pfam" id="PF07583"/>
    </source>
</evidence>
<evidence type="ECO:0000313" key="4">
    <source>
        <dbReference type="Proteomes" id="UP001430306"/>
    </source>
</evidence>
<sequence length="964" mass="108993">MAHHRWNVPVVAFHGRDGSEIRGDPVVHCHWQSRVPANALRFAIGMFVAGIVGWQANAQAAEPSADSAPPAASQPLPPLSERLAHADTKEVPDFQRHITPLLGRLGCNGRACHGSFQGRGDFQLSLFGYDFRADHDALLDPDTGRVDPDDVSESLILAKPTDADIHEGGKRLDRGSWQYHTLRNWIAAGANFDPKNVQTIERLEIQPAEIQFRDLEETVQIQAIAHWADGTQEIVTDLCRFTTNDEAIATITDDGRVGSGETGDTHVVVAYDRAVVPVPVTRKVEVNEPIPSPPKSDHFVDELVQQKLAKLGITPSGLCSDSDFIRRASLDITGTLPAAADVRSFLADKRADKREKLINELLDSPGYSAWWATRFADWTGNSDVQLNNALPIRGSASRLWYEWLRVRLDDNVPYDEIVEGIVLADNRENDESYLDYCEAMTAACKPGNESMFADRSGMPLYWARRNFQKPEERAIGFAYSFLGVRIECAQCHKHPFDQWSKDDFDQFAKLFQSIEARPNTVARDSREDRDELIAKITGEKKLRNGDLRRKIYQAARDGETVPFPELVFNDNALQNQRRRAKAQAKKNKRPIQFKVPTGLVLGQSSAIPLDHDPRSELMAWLRDDANPYFAPAIVNRVWANYFGVGIINPTDDMNLANAPSNEALLSELSARFIENDFDLKWLSRTITTSHAYQRSMEVNESNQHDKRNFARHVPRRLPAEVIHDAVRLATQSSNVADRMRDELQDMAIANGVAQNRNNRSFALQVFGQSERESNCDCDRSDSPSLLQSIYLRNDFEMYRNLETKDGWVAQSMRSLGLDPNVAGGDTQIEKRAEQFRNQTVAKIKRFSKQSPKQKRNNRERLQTEYERVVQKLNQYGFDAPKLKDLLEAPDNWELQRLEQDQPSESSLTMEQIVDDAYLRTLSRYPDQDEQATSLQFIAESATPKAGLESLMWALVNTKEFIITH</sequence>
<organism evidence="3 4">
    <name type="scientific">Rhodopirellula halodulae</name>
    <dbReference type="NCBI Taxonomy" id="2894198"/>
    <lineage>
        <taxon>Bacteria</taxon>
        <taxon>Pseudomonadati</taxon>
        <taxon>Planctomycetota</taxon>
        <taxon>Planctomycetia</taxon>
        <taxon>Pirellulales</taxon>
        <taxon>Pirellulaceae</taxon>
        <taxon>Rhodopirellula</taxon>
    </lineage>
</organism>
<dbReference type="InterPro" id="IPR022655">
    <property type="entry name" value="DUF1553"/>
</dbReference>
<accession>A0ABS8NDE3</accession>
<protein>
    <submittedName>
        <fullName evidence="3">DUF1549 and DUF1553 domain-containing protein</fullName>
    </submittedName>
</protein>
<dbReference type="InterPro" id="IPR011444">
    <property type="entry name" value="DUF1549"/>
</dbReference>
<dbReference type="Pfam" id="PF07587">
    <property type="entry name" value="PSD1"/>
    <property type="match status" value="1"/>
</dbReference>
<feature type="domain" description="DUF1549" evidence="1">
    <location>
        <begin position="300"/>
        <end position="515"/>
    </location>
</feature>
<name>A0ABS8NDE3_9BACT</name>
<gene>
    <name evidence="3" type="ORF">LOC71_04790</name>
</gene>
<dbReference type="PANTHER" id="PTHR35889">
    <property type="entry name" value="CYCLOINULO-OLIGOSACCHARIDE FRUCTANOTRANSFERASE-RELATED"/>
    <property type="match status" value="1"/>
</dbReference>
<keyword evidence="4" id="KW-1185">Reference proteome</keyword>
<reference evidence="3" key="1">
    <citation type="submission" date="2021-11" db="EMBL/GenBank/DDBJ databases">
        <title>Genome sequence.</title>
        <authorList>
            <person name="Sun Q."/>
        </authorList>
    </citation>
    <scope>NUCLEOTIDE SEQUENCE</scope>
    <source>
        <strain evidence="3">JC740</strain>
    </source>
</reference>
<dbReference type="EMBL" id="JAJKFW010000006">
    <property type="protein sequence ID" value="MCC9641580.1"/>
    <property type="molecule type" value="Genomic_DNA"/>
</dbReference>
<dbReference type="Gene3D" id="2.60.40.1080">
    <property type="match status" value="1"/>
</dbReference>
<comment type="caution">
    <text evidence="3">The sequence shown here is derived from an EMBL/GenBank/DDBJ whole genome shotgun (WGS) entry which is preliminary data.</text>
</comment>
<feature type="domain" description="DUF1553" evidence="2">
    <location>
        <begin position="614"/>
        <end position="934"/>
    </location>
</feature>
<dbReference type="Proteomes" id="UP001430306">
    <property type="component" value="Unassembled WGS sequence"/>
</dbReference>
<proteinExistence type="predicted"/>
<evidence type="ECO:0000259" key="2">
    <source>
        <dbReference type="Pfam" id="PF07587"/>
    </source>
</evidence>
<dbReference type="PANTHER" id="PTHR35889:SF3">
    <property type="entry name" value="F-BOX DOMAIN-CONTAINING PROTEIN"/>
    <property type="match status" value="1"/>
</dbReference>